<dbReference type="Proteomes" id="UP001059663">
    <property type="component" value="Chromosome"/>
</dbReference>
<accession>A0AC61U4T0</accession>
<sequence>MRAPAAEGAGVGGGQAVPEGSGPGQLQAQRQPAAPGTERHFLGVWAYSFDDPYPAHLFDEAGSRIADCPTFDVRRSTRARRAPTRRRPSASPRSVTAPCRCG</sequence>
<protein>
    <submittedName>
        <fullName evidence="1">Uncharacterized protein</fullName>
    </submittedName>
</protein>
<proteinExistence type="predicted"/>
<organism evidence="1 2">
    <name type="scientific">Janibacter limosus</name>
    <dbReference type="NCBI Taxonomy" id="53458"/>
    <lineage>
        <taxon>Bacteria</taxon>
        <taxon>Bacillati</taxon>
        <taxon>Actinomycetota</taxon>
        <taxon>Actinomycetes</taxon>
        <taxon>Micrococcales</taxon>
        <taxon>Intrasporangiaceae</taxon>
        <taxon>Janibacter</taxon>
    </lineage>
</organism>
<gene>
    <name evidence="1" type="ORF">LP422_01535</name>
</gene>
<dbReference type="EMBL" id="CP087977">
    <property type="protein sequence ID" value="UUZ45054.1"/>
    <property type="molecule type" value="Genomic_DNA"/>
</dbReference>
<evidence type="ECO:0000313" key="2">
    <source>
        <dbReference type="Proteomes" id="UP001059663"/>
    </source>
</evidence>
<evidence type="ECO:0000313" key="1">
    <source>
        <dbReference type="EMBL" id="UUZ45054.1"/>
    </source>
</evidence>
<name>A0AC61U4T0_9MICO</name>
<reference evidence="1" key="1">
    <citation type="submission" date="2021-11" db="EMBL/GenBank/DDBJ databases">
        <title>Study of the species diversity of bacterial strains isolated from a unique natural object - Shulgan-Tash cave (Bashkiria).</title>
        <authorList>
            <person name="Sazanova A.L."/>
            <person name="Chirak E.R."/>
            <person name="Safronova V.I."/>
        </authorList>
    </citation>
    <scope>NUCLEOTIDE SEQUENCE</scope>
    <source>
        <strain evidence="1">P1</strain>
    </source>
</reference>